<sequence length="761" mass="81861">MHQLGTSLKLVLIANADPAHWCVAEEPNYEEDSQAIANEAGDDMYVPAAQPQAERRAARPCLRKMPAVQLAASPAGSLSAPGVDAEDVIEEEGARPAEAKDDRAPLDEIVVEPDYTMDKLTAVLSEKLTRCSQGKRAVYKPVTDPEALLLPRPAEATCIQQESLTPEQLASVFMQSLQQPDSSWPDIVEEVMADCRAASAWVWPYPTPHNAAEHQPTQAGSQVRQSARRRAAKGITARLSNSLHCGRPPTATELMTGLHLSQPSEQQPLQQHQGNANLAADSSSTHPTLGLQASPSALGVFSDCDSYGDDDDVALLQAAMAAKVPVAEQHLPLHGFMDTPTAPGTDGTDATQRTNQHHLQDDGKVSQEAQHAAPWDCSLPTDAQGHEFQMDQKPQGSDIIFDCGNEADSLTQVHHTDRNETQESHETPVQRSTGPATQAEADRSDACTQGIPMTEPSGDGDIVFQDEEPGYSSQISFLGAHPKHDFGLLQHASSAAHSIEGADDPATWIDTLYSEDMPEEGHLPHHSEACHASQHDSLQQDSFDKDAGTASEAAAAQDFRSDSVQEQGLQPQAASRQHIMEDEVLQMEASEHAHNKDIIFDDTTADHSAHWLQEGSPSQTAGDSNVRQVVRQADIASGSVMGRQKRIREELRDKLIQELLEDSNRSSKLQPLVACMRGQLAGAVSDRAGIYSVSLQGLRQGCLAAGVPGADAPLQRHMFALLSLVQQHNTGTAGAGIVNENSIQLKLKTASGGIDLQISSM</sequence>
<protein>
    <submittedName>
        <fullName evidence="2">Uncharacterized protein</fullName>
    </submittedName>
</protein>
<feature type="compositionally biased region" description="Basic and acidic residues" evidence="1">
    <location>
        <begin position="415"/>
        <end position="428"/>
    </location>
</feature>
<dbReference type="Proteomes" id="UP001314263">
    <property type="component" value="Unassembled WGS sequence"/>
</dbReference>
<evidence type="ECO:0000313" key="3">
    <source>
        <dbReference type="Proteomes" id="UP001314263"/>
    </source>
</evidence>
<feature type="compositionally biased region" description="Basic and acidic residues" evidence="1">
    <location>
        <begin position="519"/>
        <end position="529"/>
    </location>
</feature>
<feature type="region of interest" description="Disordered" evidence="1">
    <location>
        <begin position="415"/>
        <end position="444"/>
    </location>
</feature>
<dbReference type="EMBL" id="CAUYUE010000017">
    <property type="protein sequence ID" value="CAK0787708.1"/>
    <property type="molecule type" value="Genomic_DNA"/>
</dbReference>
<name>A0AAV1INT1_9CHLO</name>
<organism evidence="2 3">
    <name type="scientific">Coccomyxa viridis</name>
    <dbReference type="NCBI Taxonomy" id="1274662"/>
    <lineage>
        <taxon>Eukaryota</taxon>
        <taxon>Viridiplantae</taxon>
        <taxon>Chlorophyta</taxon>
        <taxon>core chlorophytes</taxon>
        <taxon>Trebouxiophyceae</taxon>
        <taxon>Trebouxiophyceae incertae sedis</taxon>
        <taxon>Coccomyxaceae</taxon>
        <taxon>Coccomyxa</taxon>
    </lineage>
</organism>
<dbReference type="AlphaFoldDB" id="A0AAV1INT1"/>
<comment type="caution">
    <text evidence="2">The sequence shown here is derived from an EMBL/GenBank/DDBJ whole genome shotgun (WGS) entry which is preliminary data.</text>
</comment>
<gene>
    <name evidence="2" type="ORF">CVIRNUC_010930</name>
</gene>
<proteinExistence type="predicted"/>
<keyword evidence="3" id="KW-1185">Reference proteome</keyword>
<reference evidence="2 3" key="1">
    <citation type="submission" date="2023-10" db="EMBL/GenBank/DDBJ databases">
        <authorList>
            <person name="Maclean D."/>
            <person name="Macfadyen A."/>
        </authorList>
    </citation>
    <scope>NUCLEOTIDE SEQUENCE [LARGE SCALE GENOMIC DNA]</scope>
</reference>
<evidence type="ECO:0000256" key="1">
    <source>
        <dbReference type="SAM" id="MobiDB-lite"/>
    </source>
</evidence>
<feature type="compositionally biased region" description="Low complexity" evidence="1">
    <location>
        <begin position="262"/>
        <end position="273"/>
    </location>
</feature>
<feature type="region of interest" description="Disordered" evidence="1">
    <location>
        <begin position="517"/>
        <end position="575"/>
    </location>
</feature>
<feature type="compositionally biased region" description="Polar residues" evidence="1">
    <location>
        <begin position="274"/>
        <end position="291"/>
    </location>
</feature>
<accession>A0AAV1INT1</accession>
<feature type="region of interest" description="Disordered" evidence="1">
    <location>
        <begin position="262"/>
        <end position="291"/>
    </location>
</feature>
<feature type="compositionally biased region" description="Polar residues" evidence="1">
    <location>
        <begin position="562"/>
        <end position="575"/>
    </location>
</feature>
<evidence type="ECO:0000313" key="2">
    <source>
        <dbReference type="EMBL" id="CAK0787708.1"/>
    </source>
</evidence>